<gene>
    <name evidence="3" type="ORF">N7532_005646</name>
</gene>
<accession>A0A9W9FEA0</accession>
<proteinExistence type="predicted"/>
<name>A0A9W9FEA0_9EURO</name>
<feature type="domain" description="Rhodopsin" evidence="2">
    <location>
        <begin position="47"/>
        <end position="120"/>
    </location>
</feature>
<dbReference type="OrthoDB" id="10017208at2759"/>
<dbReference type="Proteomes" id="UP001149074">
    <property type="component" value="Unassembled WGS sequence"/>
</dbReference>
<reference evidence="3" key="2">
    <citation type="journal article" date="2023" name="IMA Fungus">
        <title>Comparative genomic study of the Penicillium genus elucidates a diverse pangenome and 15 lateral gene transfer events.</title>
        <authorList>
            <person name="Petersen C."/>
            <person name="Sorensen T."/>
            <person name="Nielsen M.R."/>
            <person name="Sondergaard T.E."/>
            <person name="Sorensen J.L."/>
            <person name="Fitzpatrick D.A."/>
            <person name="Frisvad J.C."/>
            <person name="Nielsen K.L."/>
        </authorList>
    </citation>
    <scope>NUCLEOTIDE SEQUENCE</scope>
    <source>
        <strain evidence="3">IBT 30761</strain>
    </source>
</reference>
<keyword evidence="1" id="KW-1133">Transmembrane helix</keyword>
<dbReference type="RefSeq" id="XP_056474299.1">
    <property type="nucleotide sequence ID" value="XM_056618140.1"/>
</dbReference>
<evidence type="ECO:0000313" key="3">
    <source>
        <dbReference type="EMBL" id="KAJ5098645.1"/>
    </source>
</evidence>
<keyword evidence="4" id="KW-1185">Reference proteome</keyword>
<protein>
    <recommendedName>
        <fullName evidence="2">Rhodopsin domain-containing protein</fullName>
    </recommendedName>
</protein>
<feature type="transmembrane region" description="Helical" evidence="1">
    <location>
        <begin position="45"/>
        <end position="67"/>
    </location>
</feature>
<organism evidence="3 4">
    <name type="scientific">Penicillium argentinense</name>
    <dbReference type="NCBI Taxonomy" id="1131581"/>
    <lineage>
        <taxon>Eukaryota</taxon>
        <taxon>Fungi</taxon>
        <taxon>Dikarya</taxon>
        <taxon>Ascomycota</taxon>
        <taxon>Pezizomycotina</taxon>
        <taxon>Eurotiomycetes</taxon>
        <taxon>Eurotiomycetidae</taxon>
        <taxon>Eurotiales</taxon>
        <taxon>Aspergillaceae</taxon>
        <taxon>Penicillium</taxon>
    </lineage>
</organism>
<evidence type="ECO:0000313" key="4">
    <source>
        <dbReference type="Proteomes" id="UP001149074"/>
    </source>
</evidence>
<comment type="caution">
    <text evidence="3">The sequence shown here is derived from an EMBL/GenBank/DDBJ whole genome shotgun (WGS) entry which is preliminary data.</text>
</comment>
<keyword evidence="1" id="KW-0812">Transmembrane</keyword>
<dbReference type="AlphaFoldDB" id="A0A9W9FEA0"/>
<sequence>MLYKRLSPVKSMNVMVWIVSAIVVHLAFGGILVGCFTCIPTEKLLQIPNIFTDAMILFMPMHTVWGLPIQKPRRSHVAAHTLEPKVTIHRTLVFDIVRLVSLIDLSRSGEDITYNQVNLSV</sequence>
<evidence type="ECO:0000256" key="1">
    <source>
        <dbReference type="SAM" id="Phobius"/>
    </source>
</evidence>
<keyword evidence="1" id="KW-0472">Membrane</keyword>
<dbReference type="PROSITE" id="PS51257">
    <property type="entry name" value="PROKAR_LIPOPROTEIN"/>
    <property type="match status" value="1"/>
</dbReference>
<feature type="transmembrane region" description="Helical" evidence="1">
    <location>
        <begin position="12"/>
        <end position="33"/>
    </location>
</feature>
<reference evidence="3" key="1">
    <citation type="submission" date="2022-11" db="EMBL/GenBank/DDBJ databases">
        <authorList>
            <person name="Petersen C."/>
        </authorList>
    </citation>
    <scope>NUCLEOTIDE SEQUENCE</scope>
    <source>
        <strain evidence="3">IBT 30761</strain>
    </source>
</reference>
<dbReference type="EMBL" id="JAPQKI010000005">
    <property type="protein sequence ID" value="KAJ5098645.1"/>
    <property type="molecule type" value="Genomic_DNA"/>
</dbReference>
<dbReference type="Pfam" id="PF20684">
    <property type="entry name" value="Fung_rhodopsin"/>
    <property type="match status" value="1"/>
</dbReference>
<dbReference type="InterPro" id="IPR049326">
    <property type="entry name" value="Rhodopsin_dom_fungi"/>
</dbReference>
<evidence type="ECO:0000259" key="2">
    <source>
        <dbReference type="Pfam" id="PF20684"/>
    </source>
</evidence>
<dbReference type="GeneID" id="81357119"/>